<dbReference type="PRINTS" id="PR01078">
    <property type="entry name" value="AMINACHANNEL"/>
</dbReference>
<evidence type="ECO:0000256" key="11">
    <source>
        <dbReference type="RuleBase" id="RU000679"/>
    </source>
</evidence>
<dbReference type="InParanoid" id="A0A1S3J5U0"/>
<keyword evidence="4 11" id="KW-0812">Transmembrane</keyword>
<sequence>MADLMPALCYFKNAMCTDGDFSMIETEMGSCIQFNAEGELKSVETEGSVFGLKLYLFAQQSDYASFTTISGFTVLLHERGEFPDMSGLGLQVSPGESVHIAMKQRRLSNLPPPHGQCKERTLKYFPKYTKLNCDAECYLNHTQTCGCRMFYQPKTGNQTIDDQRTCNLKDIMFECFNISTEQMAGYSGCDCMEACQSTLYTHSISHTRMSEVFIKRLIAMYNNTDTSFFRENIIMLNIFYSDISVEEVVQQEAYSALTLFADIGGALGLVLGSTLMTAAEIVDFVLGVSLRKLFGKRV</sequence>
<dbReference type="KEGG" id="lak:106170323"/>
<dbReference type="Pfam" id="PF00858">
    <property type="entry name" value="ASC"/>
    <property type="match status" value="1"/>
</dbReference>
<dbReference type="Proteomes" id="UP000085678">
    <property type="component" value="Unplaced"/>
</dbReference>
<keyword evidence="2 11" id="KW-0813">Transport</keyword>
<accession>A0A1S3J5U0</accession>
<evidence type="ECO:0000256" key="3">
    <source>
        <dbReference type="ARBA" id="ARBA00022461"/>
    </source>
</evidence>
<evidence type="ECO:0000256" key="6">
    <source>
        <dbReference type="ARBA" id="ARBA00023053"/>
    </source>
</evidence>
<gene>
    <name evidence="13" type="primary">LOC106170323</name>
</gene>
<evidence type="ECO:0000256" key="8">
    <source>
        <dbReference type="ARBA" id="ARBA00023136"/>
    </source>
</evidence>
<dbReference type="PANTHER" id="PTHR11690">
    <property type="entry name" value="AMILORIDE-SENSITIVE SODIUM CHANNEL-RELATED"/>
    <property type="match status" value="1"/>
</dbReference>
<evidence type="ECO:0000313" key="13">
    <source>
        <dbReference type="RefSeq" id="XP_013405616.1"/>
    </source>
</evidence>
<protein>
    <submittedName>
        <fullName evidence="13">Acid-sensing ion channel 3-like</fullName>
    </submittedName>
</protein>
<dbReference type="OrthoDB" id="6109890at2759"/>
<keyword evidence="9 11" id="KW-0739">Sodium transport</keyword>
<dbReference type="GO" id="GO:0015280">
    <property type="term" value="F:ligand-gated sodium channel activity"/>
    <property type="evidence" value="ECO:0007669"/>
    <property type="project" value="TreeGrafter"/>
</dbReference>
<evidence type="ECO:0000256" key="1">
    <source>
        <dbReference type="ARBA" id="ARBA00004141"/>
    </source>
</evidence>
<evidence type="ECO:0000256" key="9">
    <source>
        <dbReference type="ARBA" id="ARBA00023201"/>
    </source>
</evidence>
<keyword evidence="7 11" id="KW-0406">Ion transport</keyword>
<evidence type="ECO:0000313" key="12">
    <source>
        <dbReference type="Proteomes" id="UP000085678"/>
    </source>
</evidence>
<comment type="subcellular location">
    <subcellularLocation>
        <location evidence="1">Membrane</location>
        <topology evidence="1">Multi-pass membrane protein</topology>
    </subcellularLocation>
</comment>
<keyword evidence="12" id="KW-1185">Reference proteome</keyword>
<dbReference type="RefSeq" id="XP_013405616.1">
    <property type="nucleotide sequence ID" value="XM_013550162.1"/>
</dbReference>
<dbReference type="GO" id="GO:0005886">
    <property type="term" value="C:plasma membrane"/>
    <property type="evidence" value="ECO:0007669"/>
    <property type="project" value="TreeGrafter"/>
</dbReference>
<dbReference type="FunCoup" id="A0A1S3J5U0">
    <property type="interactions" value="56"/>
</dbReference>
<keyword evidence="6" id="KW-0915">Sodium</keyword>
<evidence type="ECO:0000256" key="5">
    <source>
        <dbReference type="ARBA" id="ARBA00022989"/>
    </source>
</evidence>
<evidence type="ECO:0000256" key="2">
    <source>
        <dbReference type="ARBA" id="ARBA00022448"/>
    </source>
</evidence>
<evidence type="ECO:0000256" key="10">
    <source>
        <dbReference type="ARBA" id="ARBA00023303"/>
    </source>
</evidence>
<dbReference type="Gene3D" id="1.10.287.770">
    <property type="entry name" value="YojJ-like"/>
    <property type="match status" value="1"/>
</dbReference>
<dbReference type="InterPro" id="IPR001873">
    <property type="entry name" value="ENaC"/>
</dbReference>
<organism evidence="12 13">
    <name type="scientific">Lingula anatina</name>
    <name type="common">Brachiopod</name>
    <name type="synonym">Lingula unguis</name>
    <dbReference type="NCBI Taxonomy" id="7574"/>
    <lineage>
        <taxon>Eukaryota</taxon>
        <taxon>Metazoa</taxon>
        <taxon>Spiralia</taxon>
        <taxon>Lophotrochozoa</taxon>
        <taxon>Brachiopoda</taxon>
        <taxon>Linguliformea</taxon>
        <taxon>Lingulata</taxon>
        <taxon>Lingulida</taxon>
        <taxon>Linguloidea</taxon>
        <taxon>Lingulidae</taxon>
        <taxon>Lingula</taxon>
    </lineage>
</organism>
<keyword evidence="3 11" id="KW-0894">Sodium channel</keyword>
<dbReference type="GeneID" id="106170323"/>
<dbReference type="Gene3D" id="2.60.470.10">
    <property type="entry name" value="Acid-sensing ion channels like domains"/>
    <property type="match status" value="1"/>
</dbReference>
<proteinExistence type="inferred from homology"/>
<dbReference type="AlphaFoldDB" id="A0A1S3J5U0"/>
<keyword evidence="10 11" id="KW-0407">Ion channel</keyword>
<name>A0A1S3J5U0_LINAN</name>
<keyword evidence="5" id="KW-1133">Transmembrane helix</keyword>
<comment type="similarity">
    <text evidence="11">Belongs to the amiloride-sensitive sodium channel (TC 1.A.6) family.</text>
</comment>
<reference evidence="13" key="1">
    <citation type="submission" date="2025-08" db="UniProtKB">
        <authorList>
            <consortium name="RefSeq"/>
        </authorList>
    </citation>
    <scope>IDENTIFICATION</scope>
    <source>
        <tissue evidence="13">Gonads</tissue>
    </source>
</reference>
<evidence type="ECO:0000256" key="4">
    <source>
        <dbReference type="ARBA" id="ARBA00022692"/>
    </source>
</evidence>
<keyword evidence="8" id="KW-0472">Membrane</keyword>
<evidence type="ECO:0000256" key="7">
    <source>
        <dbReference type="ARBA" id="ARBA00023065"/>
    </source>
</evidence>